<dbReference type="InterPro" id="IPR011991">
    <property type="entry name" value="ArsR-like_HTH"/>
</dbReference>
<protein>
    <submittedName>
        <fullName evidence="5">Helix-turn-helix protein</fullName>
    </submittedName>
</protein>
<keyword evidence="2" id="KW-0238">DNA-binding</keyword>
<keyword evidence="6" id="KW-1185">Reference proteome</keyword>
<feature type="domain" description="HTH arsR-type" evidence="4">
    <location>
        <begin position="261"/>
        <end position="333"/>
    </location>
</feature>
<keyword evidence="1" id="KW-0805">Transcription regulation</keyword>
<dbReference type="GO" id="GO:0003677">
    <property type="term" value="F:DNA binding"/>
    <property type="evidence" value="ECO:0007669"/>
    <property type="project" value="UniProtKB-KW"/>
</dbReference>
<dbReference type="AlphaFoldDB" id="A0A495JP17"/>
<evidence type="ECO:0000313" key="5">
    <source>
        <dbReference type="EMBL" id="RKR90318.1"/>
    </source>
</evidence>
<dbReference type="InterPro" id="IPR036388">
    <property type="entry name" value="WH-like_DNA-bd_sf"/>
</dbReference>
<dbReference type="SUPFAM" id="SSF46785">
    <property type="entry name" value="Winged helix' DNA-binding domain"/>
    <property type="match status" value="1"/>
</dbReference>
<dbReference type="CDD" id="cd00090">
    <property type="entry name" value="HTH_ARSR"/>
    <property type="match status" value="1"/>
</dbReference>
<dbReference type="GO" id="GO:0003700">
    <property type="term" value="F:DNA-binding transcription factor activity"/>
    <property type="evidence" value="ECO:0007669"/>
    <property type="project" value="InterPro"/>
</dbReference>
<evidence type="ECO:0000256" key="1">
    <source>
        <dbReference type="ARBA" id="ARBA00023015"/>
    </source>
</evidence>
<proteinExistence type="predicted"/>
<evidence type="ECO:0000259" key="4">
    <source>
        <dbReference type="SMART" id="SM00418"/>
    </source>
</evidence>
<dbReference type="InterPro" id="IPR036390">
    <property type="entry name" value="WH_DNA-bd_sf"/>
</dbReference>
<dbReference type="SMART" id="SM00418">
    <property type="entry name" value="HTH_ARSR"/>
    <property type="match status" value="1"/>
</dbReference>
<comment type="caution">
    <text evidence="5">The sequence shown here is derived from an EMBL/GenBank/DDBJ whole genome shotgun (WGS) entry which is preliminary data.</text>
</comment>
<dbReference type="InterPro" id="IPR001845">
    <property type="entry name" value="HTH_ArsR_DNA-bd_dom"/>
</dbReference>
<dbReference type="PANTHER" id="PTHR43132:SF8">
    <property type="entry name" value="HTH-TYPE TRANSCRIPTIONAL REGULATOR KMTR"/>
    <property type="match status" value="1"/>
</dbReference>
<dbReference type="EMBL" id="RBKT01000001">
    <property type="protein sequence ID" value="RKR90318.1"/>
    <property type="molecule type" value="Genomic_DNA"/>
</dbReference>
<evidence type="ECO:0000313" key="6">
    <source>
        <dbReference type="Proteomes" id="UP000277671"/>
    </source>
</evidence>
<dbReference type="OrthoDB" id="3808065at2"/>
<evidence type="ECO:0000256" key="2">
    <source>
        <dbReference type="ARBA" id="ARBA00023125"/>
    </source>
</evidence>
<dbReference type="PANTHER" id="PTHR43132">
    <property type="entry name" value="ARSENICAL RESISTANCE OPERON REPRESSOR ARSR-RELATED"/>
    <property type="match status" value="1"/>
</dbReference>
<dbReference type="RefSeq" id="WP_121158609.1">
    <property type="nucleotide sequence ID" value="NZ_RBKT01000001.1"/>
</dbReference>
<dbReference type="InterPro" id="IPR051011">
    <property type="entry name" value="Metal_resp_trans_reg"/>
</dbReference>
<organism evidence="5 6">
    <name type="scientific">Micromonospora pisi</name>
    <dbReference type="NCBI Taxonomy" id="589240"/>
    <lineage>
        <taxon>Bacteria</taxon>
        <taxon>Bacillati</taxon>
        <taxon>Actinomycetota</taxon>
        <taxon>Actinomycetes</taxon>
        <taxon>Micromonosporales</taxon>
        <taxon>Micromonosporaceae</taxon>
        <taxon>Micromonospora</taxon>
    </lineage>
</organism>
<keyword evidence="3" id="KW-0804">Transcription</keyword>
<evidence type="ECO:0000256" key="3">
    <source>
        <dbReference type="ARBA" id="ARBA00023163"/>
    </source>
</evidence>
<sequence length="334" mass="36369">MLRIFFSSEDIARTRVASAADPVWELILSLHLLQGRTNDPLMSGWRRDVYRGLRRENAATQQRLLFALNPPRGYFPDFLTPVQSAQGFEAGLEAIRSTPARLLHRDLTVLATESALPSSASALARGESMVLEHLTDSMRQYRSVAIGPYWDRIEAAIEADRIRRARALLDGGAEGLLASLRPAVRWSAGVLEVLDYPDTRELHLGDRGLLLIPSFFCSRTPVALFDPELPPVLVYPVDRLGGLVPALGEGTGSAPAGGGREALAALLGRTRANVLEVVDAGCSTGEVARRLRISPAAASQHATVLRNAGLLVSQRDRNNVRHTLTPLGRAMLHQ</sequence>
<dbReference type="Proteomes" id="UP000277671">
    <property type="component" value="Unassembled WGS sequence"/>
</dbReference>
<dbReference type="Gene3D" id="1.10.10.10">
    <property type="entry name" value="Winged helix-like DNA-binding domain superfamily/Winged helix DNA-binding domain"/>
    <property type="match status" value="1"/>
</dbReference>
<gene>
    <name evidence="5" type="ORF">BDK92_4688</name>
</gene>
<name>A0A495JP17_9ACTN</name>
<reference evidence="5 6" key="1">
    <citation type="submission" date="2018-10" db="EMBL/GenBank/DDBJ databases">
        <title>Sequencing the genomes of 1000 actinobacteria strains.</title>
        <authorList>
            <person name="Klenk H.-P."/>
        </authorList>
    </citation>
    <scope>NUCLEOTIDE SEQUENCE [LARGE SCALE GENOMIC DNA]</scope>
    <source>
        <strain evidence="5 6">DSM 45175</strain>
    </source>
</reference>
<accession>A0A495JP17</accession>